<reference evidence="1" key="1">
    <citation type="journal article" date="2014" name="Int. J. Syst. Evol. Microbiol.">
        <title>Complete genome sequence of Corynebacterium casei LMG S-19264T (=DSM 44701T), isolated from a smear-ripened cheese.</title>
        <authorList>
            <consortium name="US DOE Joint Genome Institute (JGI-PGF)"/>
            <person name="Walter F."/>
            <person name="Albersmeier A."/>
            <person name="Kalinowski J."/>
            <person name="Ruckert C."/>
        </authorList>
    </citation>
    <scope>NUCLEOTIDE SEQUENCE</scope>
    <source>
        <strain evidence="1">CGMCC 4.7272</strain>
    </source>
</reference>
<dbReference type="EMBL" id="BMMU01000058">
    <property type="protein sequence ID" value="GGJ70120.1"/>
    <property type="molecule type" value="Genomic_DNA"/>
</dbReference>
<accession>A0A917PBQ9</accession>
<protein>
    <recommendedName>
        <fullName evidence="3">Tetratricopeptide repeat protein</fullName>
    </recommendedName>
</protein>
<dbReference type="Proteomes" id="UP000625682">
    <property type="component" value="Unassembled WGS sequence"/>
</dbReference>
<gene>
    <name evidence="1" type="ORF">GCM10012282_78710</name>
</gene>
<comment type="caution">
    <text evidence="1">The sequence shown here is derived from an EMBL/GenBank/DDBJ whole genome shotgun (WGS) entry which is preliminary data.</text>
</comment>
<name>A0A917PBQ9_9ACTN</name>
<reference evidence="1" key="2">
    <citation type="submission" date="2020-09" db="EMBL/GenBank/DDBJ databases">
        <authorList>
            <person name="Sun Q."/>
            <person name="Zhou Y."/>
        </authorList>
    </citation>
    <scope>NUCLEOTIDE SEQUENCE</scope>
    <source>
        <strain evidence="1">CGMCC 4.7272</strain>
    </source>
</reference>
<dbReference type="Gene3D" id="1.25.40.10">
    <property type="entry name" value="Tetratricopeptide repeat domain"/>
    <property type="match status" value="3"/>
</dbReference>
<sequence>MQEGELAPSLEPWNTVLVELYGLVERPGVRTVHDHARWAGAGGALSKATVGNLLNATTNPRRSSVEAFVAGCLHYARSRRPPIGLPGGRDTQDYWMGRYERAAERQVSARGARAPAVRSAYHEQVLCIAPPELRGRSAELAALTEFCTTPDSRSYLWWRSQAWAGKSALLSWFVLNPPPGIRVVSFFITARFAGQSDWHAFTDVVMEQIAELLRQPLPGYLPYATRAAHLRRMLAEAARHCRERGERLVLVVDGLDEDRGVTADPDSYSVAGLLPAEPPHGMRVVVSGRLNPPLPCDVAADHPLRDGSAVRTLLPSEHARVARNDMERDLKRLLNGSLLEQSLLGLITSAGGGLTGGDLSALTGEPVWRIKDHLHAMAGRSFVAQAGSSRPDTESLAYVLGHEEIQESARQHLEDAGMARYRQRLHAWADSHRCEGWPAGTPEYLLRGYFGMLREAKDLRRLVACATDRRRHDRLADVTGGDTAALNEVNSAHEALLAHDPVDLTSLAGLALHRSGIERRNANVPVGLPAVRTMLGQSIRALASAQSIPHPERRMQALLGMAEPLTAAGTMDHVEALVDSVEDPESQLQLLFCVITCFGRLGQQAAVRSMTDRAASLIASFVDVERQLTSLVALVERAADAGEGVEAVRWAERAVSVYQGCPRQEAHRATYARASAYVGDWDAAEAAAGSVRHEDGQDTVLVALVAAAALQGDIPRAERLIGAVQAEFRGDAARSMVVQALIARGDPVRAMRACRAISTPEERAGSLIGVAKAWQRAGRTDRALSAADDALAAARRCTGRARVVGLTGVMSLYADMGAHEQARALFEEARTVAEPIRADDGRLEVMSSIVAAAVLVEGGEAAESRCRTRAEPGERLVLMTALARALASAGELTRAAELADEIERDARAVSDPRSSALSLIQLSWWTAEAGDLHAAGAVAERAAAQAVLVTDRTDRWAALSRAIRCLARAGATRRAESLARSNPERGTAAELTEGLILGGEVERGESVVRMINDPWELSDALCRTARALVYVGEYDRAERTARSVEGRFQHASALVRTASALAFAGEEGRARSLIDEAEAAIRVMGHNLGMVEHFKILAGAAVRIGDRDRALAMADEALRVMPKILSEDRRSAAWSWIAKMFGLAGDPSGVEQVSRMIAEDRYTEKVEDDELAGYLAIALARANEPDRAEGVARSIADRRQRAEALTEVAILFAQAGDVSRAESVVASIEDRQQQCAALTALAEVTAPAVARLLLATALRSMPWDDGLHVLARLAPEAVQAIAHEVLRDHARDDAGWAPAS</sequence>
<evidence type="ECO:0008006" key="3">
    <source>
        <dbReference type="Google" id="ProtNLM"/>
    </source>
</evidence>
<organism evidence="1 2">
    <name type="scientific">Streptomyces lacrimifluminis</name>
    <dbReference type="NCBI Taxonomy" id="1500077"/>
    <lineage>
        <taxon>Bacteria</taxon>
        <taxon>Bacillati</taxon>
        <taxon>Actinomycetota</taxon>
        <taxon>Actinomycetes</taxon>
        <taxon>Kitasatosporales</taxon>
        <taxon>Streptomycetaceae</taxon>
        <taxon>Streptomyces</taxon>
    </lineage>
</organism>
<evidence type="ECO:0000313" key="2">
    <source>
        <dbReference type="Proteomes" id="UP000625682"/>
    </source>
</evidence>
<evidence type="ECO:0000313" key="1">
    <source>
        <dbReference type="EMBL" id="GGJ70120.1"/>
    </source>
</evidence>
<keyword evidence="2" id="KW-1185">Reference proteome</keyword>
<dbReference type="SUPFAM" id="SSF48452">
    <property type="entry name" value="TPR-like"/>
    <property type="match status" value="1"/>
</dbReference>
<proteinExistence type="predicted"/>
<dbReference type="InterPro" id="IPR011990">
    <property type="entry name" value="TPR-like_helical_dom_sf"/>
</dbReference>